<evidence type="ECO:0000313" key="2">
    <source>
        <dbReference type="EMBL" id="SMO93146.1"/>
    </source>
</evidence>
<reference evidence="2 3" key="1">
    <citation type="submission" date="2017-05" db="EMBL/GenBank/DDBJ databases">
        <authorList>
            <person name="Varghese N."/>
            <person name="Submissions S."/>
        </authorList>
    </citation>
    <scope>NUCLEOTIDE SEQUENCE [LARGE SCALE GENOMIC DNA]</scope>
    <source>
        <strain evidence="2 3">DSM 29982</strain>
    </source>
</reference>
<evidence type="ECO:0000256" key="1">
    <source>
        <dbReference type="SAM" id="Phobius"/>
    </source>
</evidence>
<organism evidence="2 3">
    <name type="scientific">Flavobacterium nitrogenifigens</name>
    <dbReference type="NCBI Taxonomy" id="1617283"/>
    <lineage>
        <taxon>Bacteria</taxon>
        <taxon>Pseudomonadati</taxon>
        <taxon>Bacteroidota</taxon>
        <taxon>Flavobacteriia</taxon>
        <taxon>Flavobacteriales</taxon>
        <taxon>Flavobacteriaceae</taxon>
        <taxon>Flavobacterium</taxon>
    </lineage>
</organism>
<proteinExistence type="predicted"/>
<dbReference type="EMBL" id="FXTQ01000008">
    <property type="protein sequence ID" value="SMO93146.1"/>
    <property type="molecule type" value="Genomic_DNA"/>
</dbReference>
<accession>A0A521FAH0</accession>
<keyword evidence="1" id="KW-0812">Transmembrane</keyword>
<gene>
    <name evidence="2" type="ORF">SAMN06265220_10830</name>
</gene>
<dbReference type="Proteomes" id="UP000319267">
    <property type="component" value="Unassembled WGS sequence"/>
</dbReference>
<feature type="transmembrane region" description="Helical" evidence="1">
    <location>
        <begin position="38"/>
        <end position="58"/>
    </location>
</feature>
<keyword evidence="3" id="KW-1185">Reference proteome</keyword>
<sequence length="63" mass="6846">MNKAKITVAISLLIVLTGLIDTKFDLLQDAGLSLITINRIKLVGLFLSATLSSIIPLFSKEEM</sequence>
<evidence type="ECO:0000313" key="3">
    <source>
        <dbReference type="Proteomes" id="UP000319267"/>
    </source>
</evidence>
<dbReference type="RefSeq" id="WP_111376200.1">
    <property type="nucleotide sequence ID" value="NZ_CP043612.1"/>
</dbReference>
<dbReference type="OrthoDB" id="1367494at2"/>
<protein>
    <submittedName>
        <fullName evidence="2">Uncharacterized protein</fullName>
    </submittedName>
</protein>
<dbReference type="AlphaFoldDB" id="A0A521FAH0"/>
<name>A0A521FAH0_9FLAO</name>
<keyword evidence="1" id="KW-1133">Transmembrane helix</keyword>
<keyword evidence="1" id="KW-0472">Membrane</keyword>